<dbReference type="EMBL" id="JAHLQO010000001">
    <property type="protein sequence ID" value="MBU5668529.1"/>
    <property type="molecule type" value="Genomic_DNA"/>
</dbReference>
<keyword evidence="1" id="KW-0472">Membrane</keyword>
<dbReference type="Pfam" id="PF09991">
    <property type="entry name" value="DUF2232"/>
    <property type="match status" value="1"/>
</dbReference>
<dbReference type="Proteomes" id="UP000783742">
    <property type="component" value="Unassembled WGS sequence"/>
</dbReference>
<keyword evidence="1" id="KW-1133">Transmembrane helix</keyword>
<keyword evidence="3" id="KW-1185">Reference proteome</keyword>
<comment type="caution">
    <text evidence="2">The sequence shown here is derived from an EMBL/GenBank/DDBJ whole genome shotgun (WGS) entry which is preliminary data.</text>
</comment>
<evidence type="ECO:0000256" key="1">
    <source>
        <dbReference type="SAM" id="Phobius"/>
    </source>
</evidence>
<keyword evidence="1" id="KW-0812">Transmembrane</keyword>
<feature type="transmembrane region" description="Helical" evidence="1">
    <location>
        <begin position="46"/>
        <end position="65"/>
    </location>
</feature>
<feature type="transmembrane region" description="Helical" evidence="1">
    <location>
        <begin position="167"/>
        <end position="188"/>
    </location>
</feature>
<feature type="transmembrane region" description="Helical" evidence="1">
    <location>
        <begin position="100"/>
        <end position="118"/>
    </location>
</feature>
<dbReference type="PANTHER" id="PTHR41324">
    <property type="entry name" value="MEMBRANE PROTEIN-RELATED"/>
    <property type="match status" value="1"/>
</dbReference>
<evidence type="ECO:0000313" key="3">
    <source>
        <dbReference type="Proteomes" id="UP000783742"/>
    </source>
</evidence>
<name>A0ABS6FEC0_9FIRM</name>
<evidence type="ECO:0000313" key="2">
    <source>
        <dbReference type="EMBL" id="MBU5668529.1"/>
    </source>
</evidence>
<organism evidence="2 3">
    <name type="scientific">Peptoniphilus ovalis</name>
    <dbReference type="NCBI Taxonomy" id="2841503"/>
    <lineage>
        <taxon>Bacteria</taxon>
        <taxon>Bacillati</taxon>
        <taxon>Bacillota</taxon>
        <taxon>Tissierellia</taxon>
        <taxon>Tissierellales</taxon>
        <taxon>Peptoniphilaceae</taxon>
        <taxon>Peptoniphilus</taxon>
    </lineage>
</organism>
<reference evidence="2 3" key="1">
    <citation type="submission" date="2021-06" db="EMBL/GenBank/DDBJ databases">
        <authorList>
            <person name="Sun Q."/>
            <person name="Li D."/>
        </authorList>
    </citation>
    <scope>NUCLEOTIDE SEQUENCE [LARGE SCALE GENOMIC DNA]</scope>
    <source>
        <strain evidence="2 3">MSJ-1</strain>
    </source>
</reference>
<feature type="transmembrane region" description="Helical" evidence="1">
    <location>
        <begin position="13"/>
        <end position="34"/>
    </location>
</feature>
<dbReference type="InterPro" id="IPR018710">
    <property type="entry name" value="DUF2232"/>
</dbReference>
<feature type="transmembrane region" description="Helical" evidence="1">
    <location>
        <begin position="209"/>
        <end position="228"/>
    </location>
</feature>
<accession>A0ABS6FEC0</accession>
<dbReference type="PANTHER" id="PTHR41324:SF1">
    <property type="entry name" value="DUF2232 DOMAIN-CONTAINING PROTEIN"/>
    <property type="match status" value="1"/>
</dbReference>
<feature type="transmembrane region" description="Helical" evidence="1">
    <location>
        <begin position="273"/>
        <end position="295"/>
    </location>
</feature>
<proteinExistence type="predicted"/>
<feature type="transmembrane region" description="Helical" evidence="1">
    <location>
        <begin position="240"/>
        <end position="261"/>
    </location>
</feature>
<dbReference type="RefSeq" id="WP_216548313.1">
    <property type="nucleotide sequence ID" value="NZ_JAHLQO010000001.1"/>
</dbReference>
<sequence length="305" mass="34581">MNKETNFMELFKLFTRSMLISFVGMIFPFIYIFFPSMFVVEAVKKGIIQVMATLILVVALIGMVFGPLNAIIVFTIFGPLILIFHYMITTNKSISQTFMATSVIFFISIIVLMLAFGIDSNVLNSQETINSITSFYGKIASDAGMSETDIMAFRQTAEYFYKRFLQIMPSVMIITSVVMSYFTYTIVGRTLLASGKFIKQPSSLEFLKIPREIIILSIVTFAITYFLGDTLGEWAQVFNINLLNIIYFLLFSNGIGLLKFLMTRHGIKRFLQFVFIGLCLAISSLQLLVIVLGGLDELFNFRKIN</sequence>
<protein>
    <submittedName>
        <fullName evidence="2">YybS family protein</fullName>
    </submittedName>
</protein>
<gene>
    <name evidence="2" type="ORF">KQI68_01610</name>
</gene>